<keyword evidence="2" id="KW-1185">Reference proteome</keyword>
<dbReference type="EMBL" id="SWJQ01000041">
    <property type="protein sequence ID" value="TRZ24759.1"/>
    <property type="molecule type" value="Genomic_DNA"/>
</dbReference>
<evidence type="ECO:0000313" key="1">
    <source>
        <dbReference type="EMBL" id="TRZ24759.1"/>
    </source>
</evidence>
<evidence type="ECO:0008006" key="3">
    <source>
        <dbReference type="Google" id="ProtNLM"/>
    </source>
</evidence>
<organism evidence="1 2">
    <name type="scientific">Zosterops borbonicus</name>
    <dbReference type="NCBI Taxonomy" id="364589"/>
    <lineage>
        <taxon>Eukaryota</taxon>
        <taxon>Metazoa</taxon>
        <taxon>Chordata</taxon>
        <taxon>Craniata</taxon>
        <taxon>Vertebrata</taxon>
        <taxon>Euteleostomi</taxon>
        <taxon>Archelosauria</taxon>
        <taxon>Archosauria</taxon>
        <taxon>Dinosauria</taxon>
        <taxon>Saurischia</taxon>
        <taxon>Theropoda</taxon>
        <taxon>Coelurosauria</taxon>
        <taxon>Aves</taxon>
        <taxon>Neognathae</taxon>
        <taxon>Neoaves</taxon>
        <taxon>Telluraves</taxon>
        <taxon>Australaves</taxon>
        <taxon>Passeriformes</taxon>
        <taxon>Sylvioidea</taxon>
        <taxon>Zosteropidae</taxon>
        <taxon>Zosterops</taxon>
    </lineage>
</organism>
<dbReference type="OrthoDB" id="9396613at2759"/>
<name>A0A8K1GW29_9PASS</name>
<proteinExistence type="predicted"/>
<sequence>MTETVGSSKFSDITKLSGMADTPEGWDTVQRDLHKLKKWVHKNLTRFNKAKSNMHLGQGSPWYQYRMDGRLRDWAALPRRAIHSMYLLAGKIYTTVDARQLMGERKFSAPKAFQVSESYETP</sequence>
<dbReference type="AlphaFoldDB" id="A0A8K1GW29"/>
<reference evidence="1" key="1">
    <citation type="submission" date="2019-04" db="EMBL/GenBank/DDBJ databases">
        <title>Genome assembly of Zosterops borbonicus 15179.</title>
        <authorList>
            <person name="Leroy T."/>
            <person name="Anselmetti Y."/>
            <person name="Tilak M.-K."/>
            <person name="Nabholz B."/>
        </authorList>
    </citation>
    <scope>NUCLEOTIDE SEQUENCE</scope>
    <source>
        <strain evidence="1">HGM_15179</strain>
        <tissue evidence="1">Muscle</tissue>
    </source>
</reference>
<dbReference type="Proteomes" id="UP000796761">
    <property type="component" value="Unassembled WGS sequence"/>
</dbReference>
<accession>A0A8K1GW29</accession>
<comment type="caution">
    <text evidence="1">The sequence shown here is derived from an EMBL/GenBank/DDBJ whole genome shotgun (WGS) entry which is preliminary data.</text>
</comment>
<gene>
    <name evidence="1" type="ORF">HGM15179_002313</name>
</gene>
<evidence type="ECO:0000313" key="2">
    <source>
        <dbReference type="Proteomes" id="UP000796761"/>
    </source>
</evidence>
<protein>
    <recommendedName>
        <fullName evidence="3">Rna-directed dna polymerase from mobile element jockey-like</fullName>
    </recommendedName>
</protein>